<evidence type="ECO:0000256" key="5">
    <source>
        <dbReference type="ARBA" id="ARBA00023012"/>
    </source>
</evidence>
<keyword evidence="3" id="KW-0963">Cytoplasm</keyword>
<dbReference type="PROSITE" id="PS50110">
    <property type="entry name" value="RESPONSE_REGULATORY"/>
    <property type="match status" value="1"/>
</dbReference>
<evidence type="ECO:0000313" key="13">
    <source>
        <dbReference type="EMBL" id="PNU00406.1"/>
    </source>
</evidence>
<dbReference type="EMBL" id="NIOJ01000011">
    <property type="protein sequence ID" value="PNU00406.1"/>
    <property type="molecule type" value="Genomic_DNA"/>
</dbReference>
<dbReference type="GO" id="GO:0043565">
    <property type="term" value="F:sequence-specific DNA binding"/>
    <property type="evidence" value="ECO:0007669"/>
    <property type="project" value="InterPro"/>
</dbReference>
<keyword evidence="4 10" id="KW-0597">Phosphoprotein</keyword>
<dbReference type="PRINTS" id="PR00032">
    <property type="entry name" value="HTHARAC"/>
</dbReference>
<dbReference type="GO" id="GO:0003700">
    <property type="term" value="F:DNA-binding transcription factor activity"/>
    <property type="evidence" value="ECO:0007669"/>
    <property type="project" value="InterPro"/>
</dbReference>
<evidence type="ECO:0000256" key="1">
    <source>
        <dbReference type="ARBA" id="ARBA00004496"/>
    </source>
</evidence>
<dbReference type="InterPro" id="IPR051552">
    <property type="entry name" value="HptR"/>
</dbReference>
<evidence type="ECO:0000259" key="12">
    <source>
        <dbReference type="PROSITE" id="PS50110"/>
    </source>
</evidence>
<feature type="modified residue" description="4-aspartylphosphate" evidence="10">
    <location>
        <position position="55"/>
    </location>
</feature>
<evidence type="ECO:0000256" key="9">
    <source>
        <dbReference type="ARBA" id="ARBA00024867"/>
    </source>
</evidence>
<name>A0A2K2FHP3_9CLOT</name>
<evidence type="ECO:0000256" key="10">
    <source>
        <dbReference type="PROSITE-ProRule" id="PRU00169"/>
    </source>
</evidence>
<dbReference type="SUPFAM" id="SSF52172">
    <property type="entry name" value="CheY-like"/>
    <property type="match status" value="1"/>
</dbReference>
<dbReference type="SUPFAM" id="SSF46689">
    <property type="entry name" value="Homeodomain-like"/>
    <property type="match status" value="2"/>
</dbReference>
<dbReference type="Pfam" id="PF00072">
    <property type="entry name" value="Response_reg"/>
    <property type="match status" value="1"/>
</dbReference>
<dbReference type="SMART" id="SM00448">
    <property type="entry name" value="REC"/>
    <property type="match status" value="1"/>
</dbReference>
<dbReference type="Gene3D" id="1.10.10.60">
    <property type="entry name" value="Homeodomain-like"/>
    <property type="match status" value="2"/>
</dbReference>
<dbReference type="KEGG" id="cthd:CDO33_05105"/>
<dbReference type="Pfam" id="PF12833">
    <property type="entry name" value="HTH_18"/>
    <property type="match status" value="1"/>
</dbReference>
<dbReference type="InterPro" id="IPR020449">
    <property type="entry name" value="Tscrpt_reg_AraC-type_HTH"/>
</dbReference>
<evidence type="ECO:0000256" key="6">
    <source>
        <dbReference type="ARBA" id="ARBA00023015"/>
    </source>
</evidence>
<keyword evidence="7" id="KW-0238">DNA-binding</keyword>
<dbReference type="InterPro" id="IPR011006">
    <property type="entry name" value="CheY-like_superfamily"/>
</dbReference>
<keyword evidence="8" id="KW-0804">Transcription</keyword>
<evidence type="ECO:0000256" key="4">
    <source>
        <dbReference type="ARBA" id="ARBA00022553"/>
    </source>
</evidence>
<comment type="function">
    <text evidence="9">May play the central regulatory role in sporulation. It may be an element of the effector pathway responsible for the activation of sporulation genes in response to nutritional stress. Spo0A may act in concert with spo0H (a sigma factor) to control the expression of some genes that are critical to the sporulation process.</text>
</comment>
<evidence type="ECO:0000256" key="8">
    <source>
        <dbReference type="ARBA" id="ARBA00023163"/>
    </source>
</evidence>
<gene>
    <name evidence="13" type="ORF">CDQ84_06155</name>
</gene>
<accession>A0A2K2FHP3</accession>
<dbReference type="Proteomes" id="UP000236151">
    <property type="component" value="Unassembled WGS sequence"/>
</dbReference>
<keyword evidence="5" id="KW-0902">Two-component regulatory system</keyword>
<evidence type="ECO:0000313" key="14">
    <source>
        <dbReference type="Proteomes" id="UP000236151"/>
    </source>
</evidence>
<dbReference type="InterPro" id="IPR001789">
    <property type="entry name" value="Sig_transdc_resp-reg_receiver"/>
</dbReference>
<dbReference type="CDD" id="cd17536">
    <property type="entry name" value="REC_YesN-like"/>
    <property type="match status" value="1"/>
</dbReference>
<evidence type="ECO:0000256" key="2">
    <source>
        <dbReference type="ARBA" id="ARBA00018672"/>
    </source>
</evidence>
<evidence type="ECO:0000256" key="3">
    <source>
        <dbReference type="ARBA" id="ARBA00022490"/>
    </source>
</evidence>
<dbReference type="InterPro" id="IPR009057">
    <property type="entry name" value="Homeodomain-like_sf"/>
</dbReference>
<dbReference type="Gene3D" id="3.40.50.2300">
    <property type="match status" value="1"/>
</dbReference>
<dbReference type="InterPro" id="IPR018060">
    <property type="entry name" value="HTH_AraC"/>
</dbReference>
<protein>
    <recommendedName>
        <fullName evidence="2">Stage 0 sporulation protein A homolog</fullName>
    </recommendedName>
</protein>
<dbReference type="PANTHER" id="PTHR42713">
    <property type="entry name" value="HISTIDINE KINASE-RELATED"/>
    <property type="match status" value="1"/>
</dbReference>
<dbReference type="PANTHER" id="PTHR42713:SF3">
    <property type="entry name" value="TRANSCRIPTIONAL REGULATORY PROTEIN HPTR"/>
    <property type="match status" value="1"/>
</dbReference>
<dbReference type="AlphaFoldDB" id="A0A2K2FHP3"/>
<comment type="caution">
    <text evidence="13">The sequence shown here is derived from an EMBL/GenBank/DDBJ whole genome shotgun (WGS) entry which is preliminary data.</text>
</comment>
<evidence type="ECO:0000259" key="11">
    <source>
        <dbReference type="PROSITE" id="PS01124"/>
    </source>
</evidence>
<keyword evidence="6" id="KW-0805">Transcription regulation</keyword>
<dbReference type="SMART" id="SM00342">
    <property type="entry name" value="HTH_ARAC"/>
    <property type="match status" value="1"/>
</dbReference>
<dbReference type="GO" id="GO:0005737">
    <property type="term" value="C:cytoplasm"/>
    <property type="evidence" value="ECO:0007669"/>
    <property type="project" value="UniProtKB-SubCell"/>
</dbReference>
<keyword evidence="14" id="KW-1185">Reference proteome</keyword>
<dbReference type="PROSITE" id="PS00041">
    <property type="entry name" value="HTH_ARAC_FAMILY_1"/>
    <property type="match status" value="1"/>
</dbReference>
<organism evidence="13 14">
    <name type="scientific">Clostridium thermosuccinogenes</name>
    <dbReference type="NCBI Taxonomy" id="84032"/>
    <lineage>
        <taxon>Bacteria</taxon>
        <taxon>Bacillati</taxon>
        <taxon>Bacillota</taxon>
        <taxon>Clostridia</taxon>
        <taxon>Eubacteriales</taxon>
        <taxon>Clostridiaceae</taxon>
        <taxon>Clostridium</taxon>
    </lineage>
</organism>
<dbReference type="PROSITE" id="PS01124">
    <property type="entry name" value="HTH_ARAC_FAMILY_2"/>
    <property type="match status" value="1"/>
</dbReference>
<reference evidence="13 14" key="1">
    <citation type="submission" date="2017-06" db="EMBL/GenBank/DDBJ databases">
        <title>Investigating the central metabolism of Clostridium thermosuccinogenes.</title>
        <authorList>
            <person name="Koendjbiharie J.G."/>
            <person name="van Kranenburg R."/>
        </authorList>
    </citation>
    <scope>NUCLEOTIDE SEQUENCE [LARGE SCALE GENOMIC DNA]</scope>
    <source>
        <strain evidence="13 14">DSM 5806</strain>
    </source>
</reference>
<dbReference type="GO" id="GO:0000160">
    <property type="term" value="P:phosphorelay signal transduction system"/>
    <property type="evidence" value="ECO:0007669"/>
    <property type="project" value="UniProtKB-KW"/>
</dbReference>
<comment type="subcellular location">
    <subcellularLocation>
        <location evidence="1">Cytoplasm</location>
    </subcellularLocation>
</comment>
<evidence type="ECO:0000256" key="7">
    <source>
        <dbReference type="ARBA" id="ARBA00023125"/>
    </source>
</evidence>
<dbReference type="OrthoDB" id="1769137at2"/>
<feature type="domain" description="Response regulatory" evidence="12">
    <location>
        <begin position="3"/>
        <end position="120"/>
    </location>
</feature>
<dbReference type="InterPro" id="IPR018062">
    <property type="entry name" value="HTH_AraC-typ_CS"/>
</dbReference>
<dbReference type="RefSeq" id="WP_103080855.1">
    <property type="nucleotide sequence ID" value="NZ_CP021850.1"/>
</dbReference>
<sequence>MITVLVVDDEPLVRSSIRFSLEEIDIRARVVGEAENGKEALECYKKLLPDVVITDVKMPVMDGLRFIEEVRKIDRVTQFIIISGYAEFDYAQQAMRFGVNSYVLKPVKNSELEEALKKCVLKLEGKYSEMLPESERIIQYIEQNFSSPLTLEILAEKFNFSPKYISSLIKNKLGYNFTDYLTALRMKKAVELMTKTSQSVKSIALSVGYEDQHYFNRIFKKKTGKTPSEFRNGIGN</sequence>
<feature type="domain" description="HTH araC/xylS-type" evidence="11">
    <location>
        <begin position="135"/>
        <end position="233"/>
    </location>
</feature>
<proteinExistence type="predicted"/>